<evidence type="ECO:0000256" key="12">
    <source>
        <dbReference type="ARBA" id="ARBA00047430"/>
    </source>
</evidence>
<dbReference type="FunFam" id="3.30.200.20:FF:000429">
    <property type="entry name" value="Calcium/calmodulin-dependent protein kinase kinase"/>
    <property type="match status" value="1"/>
</dbReference>
<evidence type="ECO:0000256" key="2">
    <source>
        <dbReference type="ARBA" id="ARBA00004496"/>
    </source>
</evidence>
<dbReference type="Pfam" id="PF00069">
    <property type="entry name" value="Pkinase"/>
    <property type="match status" value="1"/>
</dbReference>
<evidence type="ECO:0000259" key="15">
    <source>
        <dbReference type="SMART" id="SM00220"/>
    </source>
</evidence>
<evidence type="ECO:0000256" key="13">
    <source>
        <dbReference type="PROSITE-ProRule" id="PRU10141"/>
    </source>
</evidence>
<evidence type="ECO:0000256" key="5">
    <source>
        <dbReference type="ARBA" id="ARBA00022527"/>
    </source>
</evidence>
<dbReference type="eggNOG" id="KOG0585">
    <property type="taxonomic scope" value="Eukaryota"/>
</dbReference>
<dbReference type="PROSITE" id="PS00107">
    <property type="entry name" value="PROTEIN_KINASE_ATP"/>
    <property type="match status" value="1"/>
</dbReference>
<dbReference type="AlphaFoldDB" id="A0A1I7VED3"/>
<feature type="compositionally biased region" description="Polar residues" evidence="14">
    <location>
        <begin position="445"/>
        <end position="456"/>
    </location>
</feature>
<evidence type="ECO:0000256" key="8">
    <source>
        <dbReference type="ARBA" id="ARBA00022777"/>
    </source>
</evidence>
<feature type="region of interest" description="Disordered" evidence="14">
    <location>
        <begin position="435"/>
        <end position="456"/>
    </location>
</feature>
<keyword evidence="10" id="KW-0112">Calmodulin-binding</keyword>
<evidence type="ECO:0000256" key="11">
    <source>
        <dbReference type="ARBA" id="ARBA00047307"/>
    </source>
</evidence>
<evidence type="ECO:0000256" key="6">
    <source>
        <dbReference type="ARBA" id="ARBA00022679"/>
    </source>
</evidence>
<dbReference type="FunFam" id="1.10.510.10:FF:000571">
    <property type="entry name" value="Maternal embryonic leucine zipper kinase"/>
    <property type="match status" value="1"/>
</dbReference>
<keyword evidence="4" id="KW-0963">Cytoplasm</keyword>
<dbReference type="GO" id="GO:0004683">
    <property type="term" value="F:calcium/calmodulin-dependent protein kinase activity"/>
    <property type="evidence" value="ECO:0007669"/>
    <property type="project" value="UniProtKB-EC"/>
</dbReference>
<keyword evidence="8" id="KW-0418">Kinase</keyword>
<comment type="catalytic activity">
    <reaction evidence="11">
        <text>L-threonyl-[protein] + ATP = O-phospho-L-threonyl-[protein] + ADP + H(+)</text>
        <dbReference type="Rhea" id="RHEA:46608"/>
        <dbReference type="Rhea" id="RHEA-COMP:11060"/>
        <dbReference type="Rhea" id="RHEA-COMP:11605"/>
        <dbReference type="ChEBI" id="CHEBI:15378"/>
        <dbReference type="ChEBI" id="CHEBI:30013"/>
        <dbReference type="ChEBI" id="CHEBI:30616"/>
        <dbReference type="ChEBI" id="CHEBI:61977"/>
        <dbReference type="ChEBI" id="CHEBI:456216"/>
        <dbReference type="EC" id="2.7.11.17"/>
    </reaction>
</comment>
<dbReference type="SMART" id="SM00220">
    <property type="entry name" value="S_TKc"/>
    <property type="match status" value="1"/>
</dbReference>
<dbReference type="Proteomes" id="UP000095285">
    <property type="component" value="Unassembled WGS sequence"/>
</dbReference>
<dbReference type="Gene3D" id="3.30.200.20">
    <property type="entry name" value="Phosphorylase Kinase, domain 1"/>
    <property type="match status" value="1"/>
</dbReference>
<dbReference type="GO" id="GO:0035556">
    <property type="term" value="P:intracellular signal transduction"/>
    <property type="evidence" value="ECO:0007669"/>
    <property type="project" value="TreeGrafter"/>
</dbReference>
<dbReference type="GO" id="GO:0005634">
    <property type="term" value="C:nucleus"/>
    <property type="evidence" value="ECO:0007669"/>
    <property type="project" value="UniProtKB-ARBA"/>
</dbReference>
<dbReference type="PANTHER" id="PTHR24346:SF77">
    <property type="entry name" value="SERINE THREONINE PROTEIN KINASE"/>
    <property type="match status" value="1"/>
</dbReference>
<feature type="region of interest" description="Disordered" evidence="14">
    <location>
        <begin position="393"/>
        <end position="413"/>
    </location>
</feature>
<evidence type="ECO:0000256" key="9">
    <source>
        <dbReference type="ARBA" id="ARBA00022840"/>
    </source>
</evidence>
<keyword evidence="7 13" id="KW-0547">Nucleotide-binding</keyword>
<organism evidence="16 17">
    <name type="scientific">Loa loa</name>
    <name type="common">Eye worm</name>
    <name type="synonym">Filaria loa</name>
    <dbReference type="NCBI Taxonomy" id="7209"/>
    <lineage>
        <taxon>Eukaryota</taxon>
        <taxon>Metazoa</taxon>
        <taxon>Ecdysozoa</taxon>
        <taxon>Nematoda</taxon>
        <taxon>Chromadorea</taxon>
        <taxon>Rhabditida</taxon>
        <taxon>Spirurina</taxon>
        <taxon>Spiruromorpha</taxon>
        <taxon>Filarioidea</taxon>
        <taxon>Onchocercidae</taxon>
        <taxon>Loa</taxon>
    </lineage>
</organism>
<dbReference type="Gene3D" id="1.10.510.10">
    <property type="entry name" value="Transferase(Phosphotransferase) domain 1"/>
    <property type="match status" value="1"/>
</dbReference>
<dbReference type="PANTHER" id="PTHR24346">
    <property type="entry name" value="MAP/MICROTUBULE AFFINITY-REGULATING KINASE"/>
    <property type="match status" value="1"/>
</dbReference>
<dbReference type="GO" id="GO:0005737">
    <property type="term" value="C:cytoplasm"/>
    <property type="evidence" value="ECO:0007669"/>
    <property type="project" value="UniProtKB-SubCell"/>
</dbReference>
<comment type="subcellular location">
    <subcellularLocation>
        <location evidence="2">Cytoplasm</location>
    </subcellularLocation>
</comment>
<evidence type="ECO:0000256" key="10">
    <source>
        <dbReference type="ARBA" id="ARBA00022860"/>
    </source>
</evidence>
<dbReference type="GO" id="GO:0005516">
    <property type="term" value="F:calmodulin binding"/>
    <property type="evidence" value="ECO:0007669"/>
    <property type="project" value="UniProtKB-KW"/>
</dbReference>
<dbReference type="WBParaSite" id="EN70_1580">
    <property type="protein sequence ID" value="EN70_1580"/>
    <property type="gene ID" value="EN70_1580"/>
</dbReference>
<accession>A0A1I7VED3</accession>
<dbReference type="InterPro" id="IPR011009">
    <property type="entry name" value="Kinase-like_dom_sf"/>
</dbReference>
<protein>
    <recommendedName>
        <fullName evidence="3">calcium/calmodulin-dependent protein kinase</fullName>
        <ecNumber evidence="3">2.7.11.17</ecNumber>
    </recommendedName>
</protein>
<evidence type="ECO:0000256" key="4">
    <source>
        <dbReference type="ARBA" id="ARBA00022490"/>
    </source>
</evidence>
<dbReference type="GO" id="GO:0005524">
    <property type="term" value="F:ATP binding"/>
    <property type="evidence" value="ECO:0007669"/>
    <property type="project" value="UniProtKB-UniRule"/>
</dbReference>
<dbReference type="InterPro" id="IPR017441">
    <property type="entry name" value="Protein_kinase_ATP_BS"/>
</dbReference>
<keyword evidence="5" id="KW-0723">Serine/threonine-protein kinase</keyword>
<evidence type="ECO:0000256" key="3">
    <source>
        <dbReference type="ARBA" id="ARBA00012434"/>
    </source>
</evidence>
<evidence type="ECO:0000313" key="17">
    <source>
        <dbReference type="WBParaSite" id="EN70_1580"/>
    </source>
</evidence>
<feature type="domain" description="Protein kinase" evidence="15">
    <location>
        <begin position="51"/>
        <end position="327"/>
    </location>
</feature>
<dbReference type="SUPFAM" id="SSF56112">
    <property type="entry name" value="Protein kinase-like (PK-like)"/>
    <property type="match status" value="1"/>
</dbReference>
<dbReference type="InterPro" id="IPR000719">
    <property type="entry name" value="Prot_kinase_dom"/>
</dbReference>
<feature type="compositionally biased region" description="Basic and acidic residues" evidence="14">
    <location>
        <begin position="404"/>
        <end position="413"/>
    </location>
</feature>
<name>A0A1I7VED3_LOALO</name>
<comment type="cofactor">
    <cofactor evidence="1">
        <name>Mg(2+)</name>
        <dbReference type="ChEBI" id="CHEBI:18420"/>
    </cofactor>
</comment>
<sequence length="456" mass="52827">MNVDYRDTWLRPHQKSLYSGTHTLLPNERCSLRQWIFKENIDEKYTQLKQYRLMQEIGQGSYGIVKLAYNEEDKNLYALKVLDKMKLIKNFACFRPLPIRHRINTQSPLRLPHDPMQAVQREIAILKKLNHPNIVKLVEVLSDPNDRYFYMVFELLENGPVLDIPTDNPLDERTAWSYFRDTVKGLEYLHYQKIVHRDIKPSNLLLSETGHVKIADFGISYEFQGIDAFLSGTAGTPAFMAPEALKGFGRAQDIWSLGVTLYAFVYGIVPFWDSYVIALHKKIKNDAVIFPKTPVISKSLELLILSILKKDPGLRLMLNEIKEHDWITQNGRYPMPSEAENCDLITVTNEEIQNCVRCMPHLDTLILVKFMVHRRRFGNPFKIMAKKNLKNLRKMSSESDSMPNDEHNEKNIRPDISKSIDMLNVKTKNLLLSVGTHRSDDSNDKTISQDTGSNWF</sequence>
<evidence type="ECO:0000256" key="7">
    <source>
        <dbReference type="ARBA" id="ARBA00022741"/>
    </source>
</evidence>
<evidence type="ECO:0000256" key="14">
    <source>
        <dbReference type="SAM" id="MobiDB-lite"/>
    </source>
</evidence>
<dbReference type="PROSITE" id="PS00108">
    <property type="entry name" value="PROTEIN_KINASE_ST"/>
    <property type="match status" value="1"/>
</dbReference>
<dbReference type="STRING" id="7209.A0A1I7VED3"/>
<feature type="binding site" evidence="13">
    <location>
        <position position="80"/>
    </location>
    <ligand>
        <name>ATP</name>
        <dbReference type="ChEBI" id="CHEBI:30616"/>
    </ligand>
</feature>
<keyword evidence="9 13" id="KW-0067">ATP-binding</keyword>
<reference evidence="17" key="2">
    <citation type="submission" date="2016-11" db="UniProtKB">
        <authorList>
            <consortium name="WormBaseParasite"/>
        </authorList>
    </citation>
    <scope>IDENTIFICATION</scope>
</reference>
<proteinExistence type="predicted"/>
<comment type="catalytic activity">
    <reaction evidence="12">
        <text>L-seryl-[protein] + ATP = O-phospho-L-seryl-[protein] + ADP + H(+)</text>
        <dbReference type="Rhea" id="RHEA:17989"/>
        <dbReference type="Rhea" id="RHEA-COMP:9863"/>
        <dbReference type="Rhea" id="RHEA-COMP:11604"/>
        <dbReference type="ChEBI" id="CHEBI:15378"/>
        <dbReference type="ChEBI" id="CHEBI:29999"/>
        <dbReference type="ChEBI" id="CHEBI:30616"/>
        <dbReference type="ChEBI" id="CHEBI:83421"/>
        <dbReference type="ChEBI" id="CHEBI:456216"/>
        <dbReference type="EC" id="2.7.11.17"/>
    </reaction>
</comment>
<dbReference type="EC" id="2.7.11.17" evidence="3"/>
<evidence type="ECO:0000313" key="16">
    <source>
        <dbReference type="Proteomes" id="UP000095285"/>
    </source>
</evidence>
<evidence type="ECO:0000256" key="1">
    <source>
        <dbReference type="ARBA" id="ARBA00001946"/>
    </source>
</evidence>
<keyword evidence="6" id="KW-0808">Transferase</keyword>
<reference evidence="16" key="1">
    <citation type="submission" date="2012-04" db="EMBL/GenBank/DDBJ databases">
        <title>The Genome Sequence of Loa loa.</title>
        <authorList>
            <consortium name="The Broad Institute Genome Sequencing Platform"/>
            <consortium name="Broad Institute Genome Sequencing Center for Infectious Disease"/>
            <person name="Nutman T.B."/>
            <person name="Fink D.L."/>
            <person name="Russ C."/>
            <person name="Young S."/>
            <person name="Zeng Q."/>
            <person name="Gargeya S."/>
            <person name="Alvarado L."/>
            <person name="Berlin A."/>
            <person name="Chapman S.B."/>
            <person name="Chen Z."/>
            <person name="Freedman E."/>
            <person name="Gellesch M."/>
            <person name="Goldberg J."/>
            <person name="Griggs A."/>
            <person name="Gujja S."/>
            <person name="Heilman E.R."/>
            <person name="Heiman D."/>
            <person name="Howarth C."/>
            <person name="Mehta T."/>
            <person name="Neiman D."/>
            <person name="Pearson M."/>
            <person name="Roberts A."/>
            <person name="Saif S."/>
            <person name="Shea T."/>
            <person name="Shenoy N."/>
            <person name="Sisk P."/>
            <person name="Stolte C."/>
            <person name="Sykes S."/>
            <person name="White J."/>
            <person name="Yandava C."/>
            <person name="Haas B."/>
            <person name="Henn M.R."/>
            <person name="Nusbaum C."/>
            <person name="Birren B."/>
        </authorList>
    </citation>
    <scope>NUCLEOTIDE SEQUENCE [LARGE SCALE GENOMIC DNA]</scope>
</reference>
<dbReference type="InterPro" id="IPR008271">
    <property type="entry name" value="Ser/Thr_kinase_AS"/>
</dbReference>
<keyword evidence="16" id="KW-1185">Reference proteome</keyword>